<keyword evidence="1" id="KW-1133">Transmembrane helix</keyword>
<feature type="transmembrane region" description="Helical" evidence="1">
    <location>
        <begin position="133"/>
        <end position="157"/>
    </location>
</feature>
<keyword evidence="1" id="KW-0812">Transmembrane</keyword>
<name>A0A077R8W0_9BASI</name>
<organism evidence="2">
    <name type="scientific">Melanopsichium pennsylvanicum 4</name>
    <dbReference type="NCBI Taxonomy" id="1398559"/>
    <lineage>
        <taxon>Eukaryota</taxon>
        <taxon>Fungi</taxon>
        <taxon>Dikarya</taxon>
        <taxon>Basidiomycota</taxon>
        <taxon>Ustilaginomycotina</taxon>
        <taxon>Ustilaginomycetes</taxon>
        <taxon>Ustilaginales</taxon>
        <taxon>Ustilaginaceae</taxon>
        <taxon>Melanopsichium</taxon>
    </lineage>
</organism>
<accession>A0A077R8W0</accession>
<feature type="transmembrane region" description="Helical" evidence="1">
    <location>
        <begin position="84"/>
        <end position="104"/>
    </location>
</feature>
<evidence type="ECO:0000256" key="1">
    <source>
        <dbReference type="SAM" id="Phobius"/>
    </source>
</evidence>
<dbReference type="EMBL" id="HG529583">
    <property type="protein sequence ID" value="CDI53569.1"/>
    <property type="molecule type" value="Genomic_DNA"/>
</dbReference>
<protein>
    <recommendedName>
        <fullName evidence="3">MARVEL domain-containing protein</fullName>
    </recommendedName>
</protein>
<feature type="transmembrane region" description="Helical" evidence="1">
    <location>
        <begin position="54"/>
        <end position="77"/>
    </location>
</feature>
<reference evidence="2" key="1">
    <citation type="journal article" date="2014" name="Genome Biol. Evol.">
        <title>Gene Loss Rather Than Gene Gain Is Associated with a Host Jump from Monocots to Dicots in the Smut Fungus Melanopsichium pennsylvanicum.</title>
        <authorList>
            <person name="Sharma R."/>
            <person name="Mishra B."/>
            <person name="Runge F."/>
            <person name="Thines M."/>
        </authorList>
    </citation>
    <scope>NUCLEOTIDE SEQUENCE</scope>
    <source>
        <strain evidence="2">4</strain>
    </source>
</reference>
<dbReference type="AlphaFoldDB" id="A0A077R8W0"/>
<sequence length="168" mass="17775">MVDSSAAIRRGHPITFLIFTFVAFVVAVIASTLVADYNSNNNAPTTGIQNATRFLLFAGWWGFLVGVAYTGLFLASVGGVITSIAGHAIAIFLTWIFWLAGAAALTDRTGGSFSCADKGYPFPYCNSTKALTAFAWIGWVILTFMLAMVIAIGAGAFRGGRSMKEAIA</sequence>
<evidence type="ECO:0000313" key="2">
    <source>
        <dbReference type="EMBL" id="CDI53569.1"/>
    </source>
</evidence>
<keyword evidence="1" id="KW-0472">Membrane</keyword>
<feature type="transmembrane region" description="Helical" evidence="1">
    <location>
        <begin position="12"/>
        <end position="34"/>
    </location>
</feature>
<evidence type="ECO:0008006" key="3">
    <source>
        <dbReference type="Google" id="ProtNLM"/>
    </source>
</evidence>
<proteinExistence type="predicted"/>